<dbReference type="Gene3D" id="3.30.450.20">
    <property type="entry name" value="PAS domain"/>
    <property type="match status" value="1"/>
</dbReference>
<sequence length="100" mass="11040">MLFDPRKGLHIVDINEAYGAATMTSSAKIAGSPLFDVFPDTPEDPMADGVSHLFASLTKVAERGIVDAMPIQRYDARNPEGSFVTKFWETGQQADFRYRG</sequence>
<gene>
    <name evidence="1" type="ORF">AU381_12100</name>
</gene>
<reference evidence="1 2" key="1">
    <citation type="journal article" date="2016" name="Int. J. Syst. Evol. Microbiol.">
        <title>Ensifer glycinis sp. nov., an novel rhizobial species associated with Glycine spp.</title>
        <authorList>
            <person name="Yan H."/>
            <person name="Yan J."/>
            <person name="Sui X.H."/>
            <person name="Wang E.T."/>
            <person name="Chen W.X."/>
            <person name="Zhang X.X."/>
            <person name="Chen W.F."/>
        </authorList>
    </citation>
    <scope>NUCLEOTIDE SEQUENCE [LARGE SCALE GENOMIC DNA]</scope>
    <source>
        <strain evidence="1 2">CCBAU 23380</strain>
    </source>
</reference>
<keyword evidence="2" id="KW-1185">Reference proteome</keyword>
<dbReference type="STRING" id="1472378.AU381_12100"/>
<evidence type="ECO:0000313" key="2">
    <source>
        <dbReference type="Proteomes" id="UP000094025"/>
    </source>
</evidence>
<dbReference type="EMBL" id="LPUX01000066">
    <property type="protein sequence ID" value="OAP35646.1"/>
    <property type="molecule type" value="Genomic_DNA"/>
</dbReference>
<protein>
    <submittedName>
        <fullName evidence="1">Uncharacterized protein</fullName>
    </submittedName>
</protein>
<dbReference type="Proteomes" id="UP000094025">
    <property type="component" value="Unassembled WGS sequence"/>
</dbReference>
<proteinExistence type="predicted"/>
<evidence type="ECO:0000313" key="1">
    <source>
        <dbReference type="EMBL" id="OAP35646.1"/>
    </source>
</evidence>
<dbReference type="AlphaFoldDB" id="A0A178XKA9"/>
<name>A0A178XKA9_9HYPH</name>
<organism evidence="1 2">
    <name type="scientific">Sinorhizobium glycinis</name>
    <dbReference type="NCBI Taxonomy" id="1472378"/>
    <lineage>
        <taxon>Bacteria</taxon>
        <taxon>Pseudomonadati</taxon>
        <taxon>Pseudomonadota</taxon>
        <taxon>Alphaproteobacteria</taxon>
        <taxon>Hyphomicrobiales</taxon>
        <taxon>Rhizobiaceae</taxon>
        <taxon>Sinorhizobium/Ensifer group</taxon>
        <taxon>Sinorhizobium</taxon>
    </lineage>
</organism>
<accession>A0A178XKA9</accession>
<comment type="caution">
    <text evidence="1">The sequence shown here is derived from an EMBL/GenBank/DDBJ whole genome shotgun (WGS) entry which is preliminary data.</text>
</comment>